<proteinExistence type="predicted"/>
<name>A0A940DIS1_9BACT</name>
<protein>
    <submittedName>
        <fullName evidence="2">DUF3307 domain-containing protein</fullName>
    </submittedName>
</protein>
<accession>A0A940DIS1</accession>
<dbReference type="Pfam" id="PF11750">
    <property type="entry name" value="DUF3307"/>
    <property type="match status" value="1"/>
</dbReference>
<comment type="caution">
    <text evidence="2">The sequence shown here is derived from an EMBL/GenBank/DDBJ whole genome shotgun (WGS) entry which is preliminary data.</text>
</comment>
<dbReference type="AlphaFoldDB" id="A0A940DIS1"/>
<gene>
    <name evidence="2" type="ORF">IAC51_03360</name>
</gene>
<sequence>MNSWLLLSILTAHLIADFYLQSDKYCMRKELLRIKSPFLYIHSVIVGLLSWAFVPFADFWIFALIIGGTHLLIDTMKTYMCRGLWSFLMDQFAHILILCFISCQYIPTSRLPIQSMDFLNTLSIPLFAFAILCCLKPTNILIKLILDKYKIGDAESCQSIKNAGALIGNLERALTIVFVLIGQYEAVGFIVAAKSLLRFKETDTAKTEYVLAGTLLSFGIATVSGLLVKLLSSTF</sequence>
<evidence type="ECO:0000313" key="3">
    <source>
        <dbReference type="Proteomes" id="UP000712007"/>
    </source>
</evidence>
<dbReference type="InterPro" id="IPR021737">
    <property type="entry name" value="Phage_phiKZ_Orf197"/>
</dbReference>
<reference evidence="2" key="2">
    <citation type="journal article" date="2021" name="PeerJ">
        <title>Extensive microbial diversity within the chicken gut microbiome revealed by metagenomics and culture.</title>
        <authorList>
            <person name="Gilroy R."/>
            <person name="Ravi A."/>
            <person name="Getino M."/>
            <person name="Pursley I."/>
            <person name="Horton D.L."/>
            <person name="Alikhan N.F."/>
            <person name="Baker D."/>
            <person name="Gharbi K."/>
            <person name="Hall N."/>
            <person name="Watson M."/>
            <person name="Adriaenssens E.M."/>
            <person name="Foster-Nyarko E."/>
            <person name="Jarju S."/>
            <person name="Secka A."/>
            <person name="Antonio M."/>
            <person name="Oren A."/>
            <person name="Chaudhuri R.R."/>
            <person name="La Ragione R."/>
            <person name="Hildebrand F."/>
            <person name="Pallen M.J."/>
        </authorList>
    </citation>
    <scope>NUCLEOTIDE SEQUENCE</scope>
    <source>
        <strain evidence="2">3924</strain>
    </source>
</reference>
<keyword evidence="1" id="KW-0812">Transmembrane</keyword>
<evidence type="ECO:0000256" key="1">
    <source>
        <dbReference type="SAM" id="Phobius"/>
    </source>
</evidence>
<feature type="transmembrane region" description="Helical" evidence="1">
    <location>
        <begin position="173"/>
        <end position="197"/>
    </location>
</feature>
<organism evidence="2 3">
    <name type="scientific">Candidatus Aphodosoma intestinipullorum</name>
    <dbReference type="NCBI Taxonomy" id="2840674"/>
    <lineage>
        <taxon>Bacteria</taxon>
        <taxon>Pseudomonadati</taxon>
        <taxon>Bacteroidota</taxon>
        <taxon>Bacteroidia</taxon>
        <taxon>Bacteroidales</taxon>
        <taxon>Candidatus Aphodosoma</taxon>
    </lineage>
</organism>
<dbReference type="Proteomes" id="UP000712007">
    <property type="component" value="Unassembled WGS sequence"/>
</dbReference>
<feature type="transmembrane region" description="Helical" evidence="1">
    <location>
        <begin position="127"/>
        <end position="146"/>
    </location>
</feature>
<reference evidence="2" key="1">
    <citation type="submission" date="2020-10" db="EMBL/GenBank/DDBJ databases">
        <authorList>
            <person name="Gilroy R."/>
        </authorList>
    </citation>
    <scope>NUCLEOTIDE SEQUENCE</scope>
    <source>
        <strain evidence="2">3924</strain>
    </source>
</reference>
<feature type="transmembrane region" description="Helical" evidence="1">
    <location>
        <begin position="209"/>
        <end position="231"/>
    </location>
</feature>
<feature type="transmembrane region" description="Helical" evidence="1">
    <location>
        <begin position="38"/>
        <end position="66"/>
    </location>
</feature>
<evidence type="ECO:0000313" key="2">
    <source>
        <dbReference type="EMBL" id="MBO8439669.1"/>
    </source>
</evidence>
<dbReference type="EMBL" id="JADIMV010000056">
    <property type="protein sequence ID" value="MBO8439669.1"/>
    <property type="molecule type" value="Genomic_DNA"/>
</dbReference>
<keyword evidence="1" id="KW-0472">Membrane</keyword>
<keyword evidence="1" id="KW-1133">Transmembrane helix</keyword>
<feature type="transmembrane region" description="Helical" evidence="1">
    <location>
        <begin position="87"/>
        <end position="107"/>
    </location>
</feature>